<dbReference type="EMBL" id="SNRW01007396">
    <property type="protein sequence ID" value="KAA6381306.1"/>
    <property type="molecule type" value="Genomic_DNA"/>
</dbReference>
<evidence type="ECO:0000313" key="1">
    <source>
        <dbReference type="EMBL" id="KAA6381306.1"/>
    </source>
</evidence>
<sequence>MLTVDNGIQQANEHKMPAIIHGRICSRNLSGVVQSVNYYGIERMKADDGLCTIALGLVDSIEKQLELEDDEEEQEEGIGVMPTIDESTNLWIYEKSEAEKMDHCCYLETRFVFDIFVQ</sequence>
<name>A0A5J4VG63_9EUKA</name>
<protein>
    <submittedName>
        <fullName evidence="1">Uncharacterized protein</fullName>
    </submittedName>
</protein>
<proteinExistence type="predicted"/>
<organism evidence="1 2">
    <name type="scientific">Streblomastix strix</name>
    <dbReference type="NCBI Taxonomy" id="222440"/>
    <lineage>
        <taxon>Eukaryota</taxon>
        <taxon>Metamonada</taxon>
        <taxon>Preaxostyla</taxon>
        <taxon>Oxymonadida</taxon>
        <taxon>Streblomastigidae</taxon>
        <taxon>Streblomastix</taxon>
    </lineage>
</organism>
<gene>
    <name evidence="1" type="ORF">EZS28_023167</name>
</gene>
<evidence type="ECO:0000313" key="2">
    <source>
        <dbReference type="Proteomes" id="UP000324800"/>
    </source>
</evidence>
<dbReference type="AlphaFoldDB" id="A0A5J4VG63"/>
<dbReference type="Proteomes" id="UP000324800">
    <property type="component" value="Unassembled WGS sequence"/>
</dbReference>
<comment type="caution">
    <text evidence="1">The sequence shown here is derived from an EMBL/GenBank/DDBJ whole genome shotgun (WGS) entry which is preliminary data.</text>
</comment>
<reference evidence="1 2" key="1">
    <citation type="submission" date="2019-03" db="EMBL/GenBank/DDBJ databases">
        <title>Single cell metagenomics reveals metabolic interactions within the superorganism composed of flagellate Streblomastix strix and complex community of Bacteroidetes bacteria on its surface.</title>
        <authorList>
            <person name="Treitli S.C."/>
            <person name="Kolisko M."/>
            <person name="Husnik F."/>
            <person name="Keeling P."/>
            <person name="Hampl V."/>
        </authorList>
    </citation>
    <scope>NUCLEOTIDE SEQUENCE [LARGE SCALE GENOMIC DNA]</scope>
    <source>
        <strain evidence="1">ST1C</strain>
    </source>
</reference>
<accession>A0A5J4VG63</accession>